<reference evidence="4 5" key="1">
    <citation type="journal article" date="2008" name="Nature">
        <title>The Trichoplax genome and the nature of placozoans.</title>
        <authorList>
            <person name="Srivastava M."/>
            <person name="Begovic E."/>
            <person name="Chapman J."/>
            <person name="Putnam N.H."/>
            <person name="Hellsten U."/>
            <person name="Kawashima T."/>
            <person name="Kuo A."/>
            <person name="Mitros T."/>
            <person name="Salamov A."/>
            <person name="Carpenter M.L."/>
            <person name="Signorovitch A.Y."/>
            <person name="Moreno M.A."/>
            <person name="Kamm K."/>
            <person name="Grimwood J."/>
            <person name="Schmutz J."/>
            <person name="Shapiro H."/>
            <person name="Grigoriev I.V."/>
            <person name="Buss L.W."/>
            <person name="Schierwater B."/>
            <person name="Dellaporta S.L."/>
            <person name="Rokhsar D.S."/>
        </authorList>
    </citation>
    <scope>NUCLEOTIDE SEQUENCE [LARGE SCALE GENOMIC DNA]</scope>
    <source>
        <strain evidence="4 5">Grell-BS-1999</strain>
    </source>
</reference>
<feature type="domain" description="COMM" evidence="3">
    <location>
        <begin position="98"/>
        <end position="183"/>
    </location>
</feature>
<dbReference type="PhylomeDB" id="B3RY62"/>
<dbReference type="KEGG" id="tad:TRIADDRAFT_56449"/>
<accession>B3RY62</accession>
<dbReference type="GeneID" id="6754084"/>
<dbReference type="OrthoDB" id="203754at2759"/>
<dbReference type="Proteomes" id="UP000009022">
    <property type="component" value="Unassembled WGS sequence"/>
</dbReference>
<dbReference type="PROSITE" id="PS51269">
    <property type="entry name" value="COMM"/>
    <property type="match status" value="1"/>
</dbReference>
<dbReference type="GO" id="GO:0005634">
    <property type="term" value="C:nucleus"/>
    <property type="evidence" value="ECO:0000318"/>
    <property type="project" value="GO_Central"/>
</dbReference>
<dbReference type="CTD" id="6754084"/>
<dbReference type="STRING" id="10228.B3RY62"/>
<dbReference type="Pfam" id="PF21672">
    <property type="entry name" value="COMM_HN"/>
    <property type="match status" value="1"/>
</dbReference>
<dbReference type="OMA" id="HVADFQW"/>
<dbReference type="PANTHER" id="PTHR15666">
    <property type="entry name" value="COMM DOMAIN CONTAINING PROTEIN 5"/>
    <property type="match status" value="1"/>
</dbReference>
<evidence type="ECO:0000256" key="2">
    <source>
        <dbReference type="ARBA" id="ARBA00093452"/>
    </source>
</evidence>
<dbReference type="InParanoid" id="B3RY62"/>
<proteinExistence type="inferred from homology"/>
<evidence type="ECO:0000256" key="1">
    <source>
        <dbReference type="ARBA" id="ARBA00016556"/>
    </source>
</evidence>
<dbReference type="HOGENOM" id="CLU_091901_0_0_1"/>
<dbReference type="InterPro" id="IPR037357">
    <property type="entry name" value="COMMD5"/>
</dbReference>
<dbReference type="FunCoup" id="B3RY62">
    <property type="interactions" value="187"/>
</dbReference>
<dbReference type="AlphaFoldDB" id="B3RY62"/>
<name>B3RY62_TRIAD</name>
<evidence type="ECO:0000313" key="5">
    <source>
        <dbReference type="Proteomes" id="UP000009022"/>
    </source>
</evidence>
<dbReference type="eggNOG" id="ENOG502RCJ6">
    <property type="taxonomic scope" value="Eukaryota"/>
</dbReference>
<organism evidence="4 5">
    <name type="scientific">Trichoplax adhaerens</name>
    <name type="common">Trichoplax reptans</name>
    <dbReference type="NCBI Taxonomy" id="10228"/>
    <lineage>
        <taxon>Eukaryota</taxon>
        <taxon>Metazoa</taxon>
        <taxon>Placozoa</taxon>
        <taxon>Uniplacotomia</taxon>
        <taxon>Trichoplacea</taxon>
        <taxon>Trichoplacidae</taxon>
        <taxon>Trichoplax</taxon>
    </lineage>
</organism>
<evidence type="ECO:0000259" key="3">
    <source>
        <dbReference type="PROSITE" id="PS51269"/>
    </source>
</evidence>
<keyword evidence="5" id="KW-1185">Reference proteome</keyword>
<protein>
    <recommendedName>
        <fullName evidence="1">COMM domain-containing protein 5</fullName>
    </recommendedName>
</protein>
<gene>
    <name evidence="4" type="ORF">TRIADDRAFT_56449</name>
</gene>
<dbReference type="InterPro" id="IPR017920">
    <property type="entry name" value="COMM"/>
</dbReference>
<comment type="similarity">
    <text evidence="2">Belongs to the COMM domain-containing protein 5 family.</text>
</comment>
<dbReference type="EMBL" id="DS985245">
    <property type="protein sequence ID" value="EDV24545.1"/>
    <property type="molecule type" value="Genomic_DNA"/>
</dbReference>
<evidence type="ECO:0000313" key="4">
    <source>
        <dbReference type="EMBL" id="EDV24545.1"/>
    </source>
</evidence>
<dbReference type="Pfam" id="PF07258">
    <property type="entry name" value="COMM_domain"/>
    <property type="match status" value="1"/>
</dbReference>
<sequence length="192" mass="21565">MASKVSHGTKPGNRPGAIERTLFAGYKVPDEVSKMSKLLKKIDHSSYRKIVVAVVKDIEGDTSSYHRVLKEVKSEELPIDNFNIIFAGTKLLIASSIRLPDASLKSEVFETDLQQMRIPDEVIPYLRDAVYGSSTISRSLVPNLLLELTLSNGKIFTFEVSVAKFHELRYNIAKVLKEMNSVENKNILKIQD</sequence>
<dbReference type="PANTHER" id="PTHR15666:SF1">
    <property type="entry name" value="COMM DOMAIN-CONTAINING PROTEIN 5"/>
    <property type="match status" value="1"/>
</dbReference>
<dbReference type="RefSeq" id="XP_002112435.1">
    <property type="nucleotide sequence ID" value="XM_002112399.1"/>
</dbReference>